<dbReference type="EMBL" id="VIIS01001746">
    <property type="protein sequence ID" value="KAF0293448.1"/>
    <property type="molecule type" value="Genomic_DNA"/>
</dbReference>
<keyword evidence="3" id="KW-1185">Reference proteome</keyword>
<evidence type="ECO:0000313" key="2">
    <source>
        <dbReference type="EMBL" id="KAF0293448.1"/>
    </source>
</evidence>
<dbReference type="AlphaFoldDB" id="A0A6A4VU65"/>
<name>A0A6A4VU65_AMPAM</name>
<proteinExistence type="predicted"/>
<reference evidence="2 3" key="1">
    <citation type="submission" date="2019-07" db="EMBL/GenBank/DDBJ databases">
        <title>Draft genome assembly of a fouling barnacle, Amphibalanus amphitrite (Darwin, 1854): The first reference genome for Thecostraca.</title>
        <authorList>
            <person name="Kim W."/>
        </authorList>
    </citation>
    <scope>NUCLEOTIDE SEQUENCE [LARGE SCALE GENOMIC DNA]</scope>
    <source>
        <strain evidence="2">SNU_AA5</strain>
        <tissue evidence="2">Soma without cirri and trophi</tissue>
    </source>
</reference>
<dbReference type="OrthoDB" id="441971at2759"/>
<dbReference type="Proteomes" id="UP000440578">
    <property type="component" value="Unassembled WGS sequence"/>
</dbReference>
<protein>
    <submittedName>
        <fullName evidence="2">Uncharacterized protein</fullName>
    </submittedName>
</protein>
<evidence type="ECO:0000256" key="1">
    <source>
        <dbReference type="SAM" id="MobiDB-lite"/>
    </source>
</evidence>
<comment type="caution">
    <text evidence="2">The sequence shown here is derived from an EMBL/GenBank/DDBJ whole genome shotgun (WGS) entry which is preliminary data.</text>
</comment>
<gene>
    <name evidence="2" type="ORF">FJT64_008736</name>
</gene>
<feature type="region of interest" description="Disordered" evidence="1">
    <location>
        <begin position="31"/>
        <end position="50"/>
    </location>
</feature>
<organism evidence="2 3">
    <name type="scientific">Amphibalanus amphitrite</name>
    <name type="common">Striped barnacle</name>
    <name type="synonym">Balanus amphitrite</name>
    <dbReference type="NCBI Taxonomy" id="1232801"/>
    <lineage>
        <taxon>Eukaryota</taxon>
        <taxon>Metazoa</taxon>
        <taxon>Ecdysozoa</taxon>
        <taxon>Arthropoda</taxon>
        <taxon>Crustacea</taxon>
        <taxon>Multicrustacea</taxon>
        <taxon>Cirripedia</taxon>
        <taxon>Thoracica</taxon>
        <taxon>Thoracicalcarea</taxon>
        <taxon>Balanomorpha</taxon>
        <taxon>Balanoidea</taxon>
        <taxon>Balanidae</taxon>
        <taxon>Amphibalaninae</taxon>
        <taxon>Amphibalanus</taxon>
    </lineage>
</organism>
<accession>A0A6A4VU65</accession>
<sequence>MLTGDDLNSSPANVLFNYKLRVPDVESEEKCEEKRKPVGRRAQYAHARPRPAGEESLGEITLFCSALVNSCAVSRRSSWRSSASGQLVQFGLWTAGAARSTFFGRLAQLCLRAAEDVLPLGDWCSSVSERLSPETGSQLRLHEMEVGGGFMSRIAFDQ</sequence>
<evidence type="ECO:0000313" key="3">
    <source>
        <dbReference type="Proteomes" id="UP000440578"/>
    </source>
</evidence>